<dbReference type="GO" id="GO:0004029">
    <property type="term" value="F:aldehyde dehydrogenase (NAD+) activity"/>
    <property type="evidence" value="ECO:0007669"/>
    <property type="project" value="TreeGrafter"/>
</dbReference>
<gene>
    <name evidence="2" type="ORF">Strvi_3227</name>
</gene>
<dbReference type="PANTHER" id="PTHR48079:SF6">
    <property type="entry name" value="NAD(P)-BINDING DOMAIN-CONTAINING PROTEIN-RELATED"/>
    <property type="match status" value="1"/>
</dbReference>
<evidence type="ECO:0000313" key="3">
    <source>
        <dbReference type="Proteomes" id="UP000008703"/>
    </source>
</evidence>
<dbReference type="GO" id="GO:0005737">
    <property type="term" value="C:cytoplasm"/>
    <property type="evidence" value="ECO:0007669"/>
    <property type="project" value="TreeGrafter"/>
</dbReference>
<reference evidence="2" key="1">
    <citation type="submission" date="2011-08" db="EMBL/GenBank/DDBJ databases">
        <title>Complete sequence of chromosome of Streptomyces violaceusniger Tu 4113.</title>
        <authorList>
            <consortium name="US DOE Joint Genome Institute"/>
            <person name="Lucas S."/>
            <person name="Han J."/>
            <person name="Lapidus A."/>
            <person name="Cheng J.-F."/>
            <person name="Goodwin L."/>
            <person name="Pitluck S."/>
            <person name="Peters L."/>
            <person name="Ivanova N."/>
            <person name="Daligault H."/>
            <person name="Detter J.C."/>
            <person name="Han C."/>
            <person name="Tapia R."/>
            <person name="Land M."/>
            <person name="Hauser L."/>
            <person name="Kyrpides N."/>
            <person name="Ivanova N."/>
            <person name="Pagani I."/>
            <person name="Hagen A."/>
            <person name="Katz L."/>
            <person name="Fiedler H.-P."/>
            <person name="Keasling J."/>
            <person name="Fortman J."/>
            <person name="Woyke T."/>
        </authorList>
    </citation>
    <scope>NUCLEOTIDE SEQUENCE [LARGE SCALE GENOMIC DNA]</scope>
    <source>
        <strain evidence="2">Tu 4113</strain>
    </source>
</reference>
<dbReference type="Gene3D" id="3.40.50.720">
    <property type="entry name" value="NAD(P)-binding Rossmann-like Domain"/>
    <property type="match status" value="1"/>
</dbReference>
<dbReference type="Proteomes" id="UP000008703">
    <property type="component" value="Chromosome"/>
</dbReference>
<sequence length="303" mass="31537">MRIFVTGATGYIGSAVVRELLGAGHQVVGLARSDSAAAALSLVGADVRRGELEDLDSLRAGATVTDGVIYAANQHITETTDPAARARVERSAVEAIGAALEGSGKPFVVTSGTLGLTLGRLGTEADVPDVARLGAWALRVPTEHAVIAMGERGVRSAALRLAPLVHGEGDLKGFTPTLIGIARAKGVSAYVGDGSNRWPAVHRLDAAHLYRLAVEAAPAGSRLHAVGDEGVTFREIAEAIGRRLRVPVTGVAPEDAVDHFGFLGPLVSLDSPTSSAGTRERLGWRPTRPALIADIKEGHYFND</sequence>
<dbReference type="KEGG" id="svl:Strvi_3227"/>
<feature type="domain" description="NAD-dependent epimerase/dehydratase" evidence="1">
    <location>
        <begin position="3"/>
        <end position="217"/>
    </location>
</feature>
<dbReference type="PANTHER" id="PTHR48079">
    <property type="entry name" value="PROTEIN YEEZ"/>
    <property type="match status" value="1"/>
</dbReference>
<evidence type="ECO:0000259" key="1">
    <source>
        <dbReference type="Pfam" id="PF01370"/>
    </source>
</evidence>
<evidence type="ECO:0000313" key="2">
    <source>
        <dbReference type="EMBL" id="AEM82915.1"/>
    </source>
</evidence>
<dbReference type="CDD" id="cd05262">
    <property type="entry name" value="SDR_a7"/>
    <property type="match status" value="1"/>
</dbReference>
<dbReference type="EMBL" id="CP002994">
    <property type="protein sequence ID" value="AEM82915.1"/>
    <property type="molecule type" value="Genomic_DNA"/>
</dbReference>
<organism evidence="2 3">
    <name type="scientific">Streptomyces violaceusniger (strain Tu 4113)</name>
    <dbReference type="NCBI Taxonomy" id="653045"/>
    <lineage>
        <taxon>Bacteria</taxon>
        <taxon>Bacillati</taxon>
        <taxon>Actinomycetota</taxon>
        <taxon>Actinomycetes</taxon>
        <taxon>Kitasatosporales</taxon>
        <taxon>Streptomycetaceae</taxon>
        <taxon>Streptomyces</taxon>
        <taxon>Streptomyces violaceusniger group</taxon>
    </lineage>
</organism>
<dbReference type="InterPro" id="IPR001509">
    <property type="entry name" value="Epimerase_deHydtase"/>
</dbReference>
<name>G2NZ21_STRV4</name>
<dbReference type="HOGENOM" id="CLU_007383_12_3_11"/>
<dbReference type="InterPro" id="IPR036291">
    <property type="entry name" value="NAD(P)-bd_dom_sf"/>
</dbReference>
<dbReference type="InterPro" id="IPR051783">
    <property type="entry name" value="NAD(P)-dependent_oxidoreduct"/>
</dbReference>
<keyword evidence="3" id="KW-1185">Reference proteome</keyword>
<dbReference type="RefSeq" id="WP_014056414.1">
    <property type="nucleotide sequence ID" value="NC_015957.1"/>
</dbReference>
<dbReference type="eggNOG" id="COG0451">
    <property type="taxonomic scope" value="Bacteria"/>
</dbReference>
<dbReference type="SUPFAM" id="SSF51735">
    <property type="entry name" value="NAD(P)-binding Rossmann-fold domains"/>
    <property type="match status" value="1"/>
</dbReference>
<dbReference type="Pfam" id="PF01370">
    <property type="entry name" value="Epimerase"/>
    <property type="match status" value="1"/>
</dbReference>
<proteinExistence type="predicted"/>
<protein>
    <submittedName>
        <fullName evidence="2">NAD-dependent epimerase/dehydratase</fullName>
    </submittedName>
</protein>
<dbReference type="AlphaFoldDB" id="G2NZ21"/>
<accession>G2NZ21</accession>